<protein>
    <recommendedName>
        <fullName evidence="4">Carrier domain-containing protein</fullName>
    </recommendedName>
</protein>
<reference evidence="2 3" key="1">
    <citation type="submission" date="2023-03" db="EMBL/GenBank/DDBJ databases">
        <title>Complete genome of Arcanobacterium canis strain DSM 25104 isolated in 2010 from a canine otitis externa in Germany.</title>
        <authorList>
            <person name="Borowiak M."/>
            <person name="Kreitlow A."/>
            <person name="Malorny B."/>
            <person name="Laemmler C."/>
            <person name="Prenger-Berninghoff E."/>
            <person name="Ploetz M."/>
            <person name="Abdulmawjood A."/>
        </authorList>
    </citation>
    <scope>NUCLEOTIDE SEQUENCE [LARGE SCALE GENOMIC DNA]</scope>
    <source>
        <strain evidence="2 3">DSM 25104</strain>
    </source>
</reference>
<feature type="compositionally biased region" description="Polar residues" evidence="1">
    <location>
        <begin position="84"/>
        <end position="101"/>
    </location>
</feature>
<evidence type="ECO:0008006" key="4">
    <source>
        <dbReference type="Google" id="ProtNLM"/>
    </source>
</evidence>
<proteinExistence type="predicted"/>
<feature type="region of interest" description="Disordered" evidence="1">
    <location>
        <begin position="83"/>
        <end position="127"/>
    </location>
</feature>
<dbReference type="RefSeq" id="WP_278012196.1">
    <property type="nucleotide sequence ID" value="NZ_CP121208.1"/>
</dbReference>
<dbReference type="Proteomes" id="UP001215216">
    <property type="component" value="Chromosome"/>
</dbReference>
<accession>A0ABY8FYW4</accession>
<organism evidence="2 3">
    <name type="scientific">Arcanobacterium canis</name>
    <dbReference type="NCBI Taxonomy" id="999183"/>
    <lineage>
        <taxon>Bacteria</taxon>
        <taxon>Bacillati</taxon>
        <taxon>Actinomycetota</taxon>
        <taxon>Actinomycetes</taxon>
        <taxon>Actinomycetales</taxon>
        <taxon>Actinomycetaceae</taxon>
        <taxon>Arcanobacterium</taxon>
    </lineage>
</organism>
<feature type="compositionally biased region" description="Polar residues" evidence="1">
    <location>
        <begin position="117"/>
        <end position="126"/>
    </location>
</feature>
<name>A0ABY8FYW4_9ACTO</name>
<dbReference type="EMBL" id="CP121208">
    <property type="protein sequence ID" value="WFM82770.1"/>
    <property type="molecule type" value="Genomic_DNA"/>
</dbReference>
<gene>
    <name evidence="2" type="ORF">P7079_05010</name>
</gene>
<evidence type="ECO:0000313" key="3">
    <source>
        <dbReference type="Proteomes" id="UP001215216"/>
    </source>
</evidence>
<dbReference type="Gene3D" id="1.10.1200.10">
    <property type="entry name" value="ACP-like"/>
    <property type="match status" value="1"/>
</dbReference>
<dbReference type="InterPro" id="IPR036736">
    <property type="entry name" value="ACP-like_sf"/>
</dbReference>
<dbReference type="SUPFAM" id="SSF47336">
    <property type="entry name" value="ACP-like"/>
    <property type="match status" value="1"/>
</dbReference>
<evidence type="ECO:0000256" key="1">
    <source>
        <dbReference type="SAM" id="MobiDB-lite"/>
    </source>
</evidence>
<keyword evidence="3" id="KW-1185">Reference proteome</keyword>
<evidence type="ECO:0000313" key="2">
    <source>
        <dbReference type="EMBL" id="WFM82770.1"/>
    </source>
</evidence>
<sequence length="141" mass="15407">MEQAMSRVRLAFKQSAPEIEDAELILKARLVEDLGLDTLAKWQVAYAIERIARVELLDSQIDHAATVKDFVALAVSDAPLPQEIQASANSDQEDCGNTSLPSVPRDIAGTSEHTDDSNVSPGQTAENLEKELANLADFFKR</sequence>